<comment type="caution">
    <text evidence="9">The sequence shown here is derived from an EMBL/GenBank/DDBJ whole genome shotgun (WGS) entry which is preliminary data.</text>
</comment>
<evidence type="ECO:0000259" key="5">
    <source>
        <dbReference type="Pfam" id="PF25876"/>
    </source>
</evidence>
<evidence type="ECO:0000313" key="9">
    <source>
        <dbReference type="EMBL" id="MBK1703974.1"/>
    </source>
</evidence>
<feature type="domain" description="Multidrug resistance protein MdtA-like beta-barrel" evidence="7">
    <location>
        <begin position="255"/>
        <end position="343"/>
    </location>
</feature>
<evidence type="ECO:0000313" key="10">
    <source>
        <dbReference type="Proteomes" id="UP001296776"/>
    </source>
</evidence>
<dbReference type="InterPro" id="IPR058626">
    <property type="entry name" value="MdtA-like_b-barrel"/>
</dbReference>
<evidence type="ECO:0000256" key="4">
    <source>
        <dbReference type="SAM" id="MobiDB-lite"/>
    </source>
</evidence>
<dbReference type="Pfam" id="PF25967">
    <property type="entry name" value="RND-MFP_C"/>
    <property type="match status" value="1"/>
</dbReference>
<comment type="similarity">
    <text evidence="2">Belongs to the membrane fusion protein (MFP) (TC 8.A.1) family.</text>
</comment>
<dbReference type="EMBL" id="NRSJ01000006">
    <property type="protein sequence ID" value="MBK1703974.1"/>
    <property type="molecule type" value="Genomic_DNA"/>
</dbReference>
<dbReference type="AlphaFoldDB" id="A0AAJ0U2A2"/>
<evidence type="ECO:0000259" key="7">
    <source>
        <dbReference type="Pfam" id="PF25944"/>
    </source>
</evidence>
<dbReference type="RefSeq" id="WP_200345146.1">
    <property type="nucleotide sequence ID" value="NZ_NRSJ01000006.1"/>
</dbReference>
<feature type="domain" description="Multidrug resistance protein MdtA-like alpha-helical hairpin" evidence="5">
    <location>
        <begin position="142"/>
        <end position="219"/>
    </location>
</feature>
<accession>A0AAJ0U2A2</accession>
<sequence>MASMQMGQPDLEAIRGGGASRRRPGSVRGPLGLRRQTVGIAIAAAAALAAGVAGATDGAGDGAGQTPPPSVVVAAVAVQDVSAEHRYIGTIKAIQSVDLKARVEGFLERVAFDQGSAVEAGQMLYRIEQAPFQAKFASAEGQLAAAKAQLASAQATLEDKQADFERQATLVKQGDVSKTAFDRAKAERDEAKAAVEEAKASIQQAQAGIESAEIDLGYTIIRSPIDGRIGATQYTQGNLVDSSSGTLATVVQLDPIRAVFSIPSSDFVKVQQRAAGATGKDKAQVQFVPELILPTGQTYPHQGKLAFVDNQVDPGTGTIAVYADFPNPDHLLLPGQFVTALVRSAEPQREPVVPAAAIQRTRDGAQVYLVGQDNRIAVRQIKTGVQTSNGYAVTSGLQGGEIVVVSGIQKVKPGVKVKTVKQSEAAPMGKALSIDSSGTGSSGDAATDKADQPAGSHDGQSGDADGSADSARTDSDPASGSDASGTSEGRPTQSTANAADDN</sequence>
<gene>
    <name evidence="9" type="ORF">CKO40_05305</name>
</gene>
<organism evidence="9 10">
    <name type="scientific">Halochromatium glycolicum</name>
    <dbReference type="NCBI Taxonomy" id="85075"/>
    <lineage>
        <taxon>Bacteria</taxon>
        <taxon>Pseudomonadati</taxon>
        <taxon>Pseudomonadota</taxon>
        <taxon>Gammaproteobacteria</taxon>
        <taxon>Chromatiales</taxon>
        <taxon>Chromatiaceae</taxon>
        <taxon>Halochromatium</taxon>
    </lineage>
</organism>
<comment type="subcellular location">
    <subcellularLocation>
        <location evidence="1">Cell inner membrane</location>
        <topology evidence="1">Lipid-anchor</topology>
    </subcellularLocation>
</comment>
<protein>
    <recommendedName>
        <fullName evidence="11">Membrane fusion protein, multidrug efflux system</fullName>
    </recommendedName>
</protein>
<dbReference type="GO" id="GO:0046677">
    <property type="term" value="P:response to antibiotic"/>
    <property type="evidence" value="ECO:0007669"/>
    <property type="project" value="TreeGrafter"/>
</dbReference>
<feature type="compositionally biased region" description="Polar residues" evidence="4">
    <location>
        <begin position="489"/>
        <end position="502"/>
    </location>
</feature>
<evidence type="ECO:0000259" key="8">
    <source>
        <dbReference type="Pfam" id="PF25967"/>
    </source>
</evidence>
<feature type="coiled-coil region" evidence="3">
    <location>
        <begin position="136"/>
        <end position="215"/>
    </location>
</feature>
<dbReference type="Pfam" id="PF25876">
    <property type="entry name" value="HH_MFP_RND"/>
    <property type="match status" value="1"/>
</dbReference>
<feature type="region of interest" description="Disordered" evidence="4">
    <location>
        <begin position="1"/>
        <end position="31"/>
    </location>
</feature>
<evidence type="ECO:0000256" key="2">
    <source>
        <dbReference type="ARBA" id="ARBA00009477"/>
    </source>
</evidence>
<dbReference type="SUPFAM" id="SSF111369">
    <property type="entry name" value="HlyD-like secretion proteins"/>
    <property type="match status" value="1"/>
</dbReference>
<dbReference type="GO" id="GO:0030313">
    <property type="term" value="C:cell envelope"/>
    <property type="evidence" value="ECO:0007669"/>
    <property type="project" value="UniProtKB-SubCell"/>
</dbReference>
<feature type="compositionally biased region" description="Low complexity" evidence="4">
    <location>
        <begin position="454"/>
        <end position="487"/>
    </location>
</feature>
<evidence type="ECO:0000256" key="1">
    <source>
        <dbReference type="ARBA" id="ARBA00004519"/>
    </source>
</evidence>
<proteinExistence type="inferred from homology"/>
<dbReference type="InterPro" id="IPR058624">
    <property type="entry name" value="MdtA-like_HH"/>
</dbReference>
<dbReference type="Gene3D" id="1.10.287.470">
    <property type="entry name" value="Helix hairpin bin"/>
    <property type="match status" value="1"/>
</dbReference>
<dbReference type="InterPro" id="IPR006143">
    <property type="entry name" value="RND_pump_MFP"/>
</dbReference>
<dbReference type="InterPro" id="IPR058627">
    <property type="entry name" value="MdtA-like_C"/>
</dbReference>
<evidence type="ECO:0008006" key="11">
    <source>
        <dbReference type="Google" id="ProtNLM"/>
    </source>
</evidence>
<dbReference type="Pfam" id="PF25944">
    <property type="entry name" value="Beta-barrel_RND"/>
    <property type="match status" value="1"/>
</dbReference>
<dbReference type="PANTHER" id="PTHR30158">
    <property type="entry name" value="ACRA/E-RELATED COMPONENT OF DRUG EFFLUX TRANSPORTER"/>
    <property type="match status" value="1"/>
</dbReference>
<dbReference type="InterPro" id="IPR058625">
    <property type="entry name" value="MdtA-like_BSH"/>
</dbReference>
<feature type="domain" description="Multidrug resistance protein MdtA-like C-terminal permuted SH3" evidence="8">
    <location>
        <begin position="352"/>
        <end position="410"/>
    </location>
</feature>
<reference evidence="9" key="2">
    <citation type="journal article" date="2020" name="Microorganisms">
        <title>Osmotic Adaptation and Compatible Solute Biosynthesis of Phototrophic Bacteria as Revealed from Genome Analyses.</title>
        <authorList>
            <person name="Imhoff J.F."/>
            <person name="Rahn T."/>
            <person name="Kunzel S."/>
            <person name="Keller A."/>
            <person name="Neulinger S.C."/>
        </authorList>
    </citation>
    <scope>NUCLEOTIDE SEQUENCE</scope>
    <source>
        <strain evidence="9">DSM 11080</strain>
    </source>
</reference>
<keyword evidence="10" id="KW-1185">Reference proteome</keyword>
<dbReference type="Gene3D" id="2.40.30.170">
    <property type="match status" value="1"/>
</dbReference>
<dbReference type="Pfam" id="PF25917">
    <property type="entry name" value="BSH_RND"/>
    <property type="match status" value="1"/>
</dbReference>
<dbReference type="NCBIfam" id="TIGR01730">
    <property type="entry name" value="RND_mfp"/>
    <property type="match status" value="1"/>
</dbReference>
<feature type="compositionally biased region" description="Low complexity" evidence="4">
    <location>
        <begin position="435"/>
        <end position="445"/>
    </location>
</feature>
<reference evidence="9" key="1">
    <citation type="submission" date="2017-08" db="EMBL/GenBank/DDBJ databases">
        <authorList>
            <person name="Imhoff J.F."/>
            <person name="Rahn T."/>
            <person name="Kuenzel S."/>
            <person name="Neulinger S.C."/>
        </authorList>
    </citation>
    <scope>NUCLEOTIDE SEQUENCE</scope>
    <source>
        <strain evidence="9">DSM 11080</strain>
    </source>
</reference>
<dbReference type="Gene3D" id="2.40.420.20">
    <property type="match status" value="1"/>
</dbReference>
<feature type="region of interest" description="Disordered" evidence="4">
    <location>
        <begin position="419"/>
        <end position="502"/>
    </location>
</feature>
<dbReference type="GO" id="GO:0022857">
    <property type="term" value="F:transmembrane transporter activity"/>
    <property type="evidence" value="ECO:0007669"/>
    <property type="project" value="InterPro"/>
</dbReference>
<evidence type="ECO:0000259" key="6">
    <source>
        <dbReference type="Pfam" id="PF25917"/>
    </source>
</evidence>
<evidence type="ECO:0000256" key="3">
    <source>
        <dbReference type="SAM" id="Coils"/>
    </source>
</evidence>
<name>A0AAJ0U2A2_9GAMM</name>
<dbReference type="GO" id="GO:0005886">
    <property type="term" value="C:plasma membrane"/>
    <property type="evidence" value="ECO:0007669"/>
    <property type="project" value="TreeGrafter"/>
</dbReference>
<dbReference type="Proteomes" id="UP001296776">
    <property type="component" value="Unassembled WGS sequence"/>
</dbReference>
<dbReference type="Gene3D" id="2.40.50.100">
    <property type="match status" value="1"/>
</dbReference>
<feature type="domain" description="Multidrug resistance protein MdtA-like barrel-sandwich hybrid" evidence="6">
    <location>
        <begin position="96"/>
        <end position="251"/>
    </location>
</feature>
<keyword evidence="3" id="KW-0175">Coiled coil</keyword>